<dbReference type="RefSeq" id="WP_188373214.1">
    <property type="nucleotide sequence ID" value="NZ_BMDQ01000001.1"/>
</dbReference>
<protein>
    <recommendedName>
        <fullName evidence="3">LamG domain-containing protein</fullName>
    </recommendedName>
</protein>
<name>A0ABQ2BW33_9FLAO</name>
<gene>
    <name evidence="1" type="ORF">GCM10011444_05980</name>
</gene>
<proteinExistence type="predicted"/>
<dbReference type="SUPFAM" id="SSF49899">
    <property type="entry name" value="Concanavalin A-like lectins/glucanases"/>
    <property type="match status" value="1"/>
</dbReference>
<dbReference type="InterPro" id="IPR013320">
    <property type="entry name" value="ConA-like_dom_sf"/>
</dbReference>
<evidence type="ECO:0000313" key="1">
    <source>
        <dbReference type="EMBL" id="GGI56289.1"/>
    </source>
</evidence>
<evidence type="ECO:0000313" key="2">
    <source>
        <dbReference type="Proteomes" id="UP000624701"/>
    </source>
</evidence>
<keyword evidence="2" id="KW-1185">Reference proteome</keyword>
<accession>A0ABQ2BW33</accession>
<sequence length="253" mass="28642">MKKIISLLTIVFMFSCGEKKEEKIEPITKKAIVKEQIVDIKDLTYSMLFDGIRNENENDDVFGKYVANRFGAEKSAIYLDGIADHVKAFNLDGLNSQKELTISVWYKPISFKGSGNDPIVIKPSDSEDSTLPQYYIGATGNEHPSDKVRGSFRFGLVINGKYNSIRTKPDTWFPENWYNIIGTYDGKSMKLYVNGKVLNNRTIEGELLNNSSDLLLGMHNSMKYGAPGVYDNFRFYKRGLSKSEVDQIALNKN</sequence>
<evidence type="ECO:0008006" key="3">
    <source>
        <dbReference type="Google" id="ProtNLM"/>
    </source>
</evidence>
<comment type="caution">
    <text evidence="1">The sequence shown here is derived from an EMBL/GenBank/DDBJ whole genome shotgun (WGS) entry which is preliminary data.</text>
</comment>
<dbReference type="Gene3D" id="2.60.120.200">
    <property type="match status" value="1"/>
</dbReference>
<dbReference type="EMBL" id="BMDQ01000001">
    <property type="protein sequence ID" value="GGI56289.1"/>
    <property type="molecule type" value="Genomic_DNA"/>
</dbReference>
<reference evidence="2" key="1">
    <citation type="journal article" date="2019" name="Int. J. Syst. Evol. Microbiol.">
        <title>The Global Catalogue of Microorganisms (GCM) 10K type strain sequencing project: providing services to taxonomists for standard genome sequencing and annotation.</title>
        <authorList>
            <consortium name="The Broad Institute Genomics Platform"/>
            <consortium name="The Broad Institute Genome Sequencing Center for Infectious Disease"/>
            <person name="Wu L."/>
            <person name="Ma J."/>
        </authorList>
    </citation>
    <scope>NUCLEOTIDE SEQUENCE [LARGE SCALE GENOMIC DNA]</scope>
    <source>
        <strain evidence="2">CCM 8681</strain>
    </source>
</reference>
<dbReference type="Proteomes" id="UP000624701">
    <property type="component" value="Unassembled WGS sequence"/>
</dbReference>
<dbReference type="Pfam" id="PF13385">
    <property type="entry name" value="Laminin_G_3"/>
    <property type="match status" value="1"/>
</dbReference>
<dbReference type="PROSITE" id="PS51257">
    <property type="entry name" value="PROKAR_LIPOPROTEIN"/>
    <property type="match status" value="1"/>
</dbReference>
<organism evidence="1 2">
    <name type="scientific">Winogradskyella haliclonae</name>
    <dbReference type="NCBI Taxonomy" id="2048558"/>
    <lineage>
        <taxon>Bacteria</taxon>
        <taxon>Pseudomonadati</taxon>
        <taxon>Bacteroidota</taxon>
        <taxon>Flavobacteriia</taxon>
        <taxon>Flavobacteriales</taxon>
        <taxon>Flavobacteriaceae</taxon>
        <taxon>Winogradskyella</taxon>
    </lineage>
</organism>